<dbReference type="RefSeq" id="WP_173719362.1">
    <property type="nucleotide sequence ID" value="NZ_JAAIPV010000003.1"/>
</dbReference>
<keyword evidence="1" id="KW-0812">Transmembrane</keyword>
<sequence length="147" mass="16211">MNIKDKILGKRISGIFNALNILLGLFCIIYYSINANRVNEFNKAVDFYLVLAIMCCGIYVFADYVIADIFNLIAVVFITLSIGKMIVNSINTFADALNGISMFGSSGVIGYIIVTAVVMVIMLVLEIVSCFLSREKKNAMKVVVSEK</sequence>
<dbReference type="Proteomes" id="UP001644719">
    <property type="component" value="Unassembled WGS sequence"/>
</dbReference>
<feature type="transmembrane region" description="Helical" evidence="1">
    <location>
        <begin position="108"/>
        <end position="132"/>
    </location>
</feature>
<feature type="transmembrane region" description="Helical" evidence="1">
    <location>
        <begin position="69"/>
        <end position="88"/>
    </location>
</feature>
<evidence type="ECO:0000256" key="1">
    <source>
        <dbReference type="SAM" id="Phobius"/>
    </source>
</evidence>
<evidence type="ECO:0000313" key="2">
    <source>
        <dbReference type="EMBL" id="NSG87136.1"/>
    </source>
</evidence>
<evidence type="ECO:0000313" key="3">
    <source>
        <dbReference type="Proteomes" id="UP001644719"/>
    </source>
</evidence>
<proteinExistence type="predicted"/>
<reference evidence="2 3" key="1">
    <citation type="journal article" date="2020" name="Cell Host Microbe">
        <title>Functional and Genomic Variation between Human-Derived Isolates of Lachnospiraceae Reveals Inter- and Intra-Species Diversity.</title>
        <authorList>
            <person name="Sorbara M.T."/>
            <person name="Littmann E.R."/>
            <person name="Fontana E."/>
            <person name="Moody T.U."/>
            <person name="Kohout C.E."/>
            <person name="Gjonbalaj M."/>
            <person name="Eaton V."/>
            <person name="Seok R."/>
            <person name="Leiner I.M."/>
            <person name="Pamer E.G."/>
        </authorList>
    </citation>
    <scope>NUCLEOTIDE SEQUENCE [LARGE SCALE GENOMIC DNA]</scope>
    <source>
        <strain evidence="2 3">MSK.17.74</strain>
    </source>
</reference>
<feature type="transmembrane region" description="Helical" evidence="1">
    <location>
        <begin position="12"/>
        <end position="33"/>
    </location>
</feature>
<keyword evidence="3" id="KW-1185">Reference proteome</keyword>
<dbReference type="EMBL" id="JAAITS010000062">
    <property type="protein sequence ID" value="NSG87136.1"/>
    <property type="molecule type" value="Genomic_DNA"/>
</dbReference>
<keyword evidence="1" id="KW-0472">Membrane</keyword>
<accession>A0ABX2HAB4</accession>
<keyword evidence="1" id="KW-1133">Transmembrane helix</keyword>
<gene>
    <name evidence="2" type="ORF">G5B17_17395</name>
</gene>
<feature type="transmembrane region" description="Helical" evidence="1">
    <location>
        <begin position="45"/>
        <end position="62"/>
    </location>
</feature>
<protein>
    <submittedName>
        <fullName evidence="2">Uncharacterized protein</fullName>
    </submittedName>
</protein>
<organism evidence="2 3">
    <name type="scientific">Blautia faecis</name>
    <dbReference type="NCBI Taxonomy" id="871665"/>
    <lineage>
        <taxon>Bacteria</taxon>
        <taxon>Bacillati</taxon>
        <taxon>Bacillota</taxon>
        <taxon>Clostridia</taxon>
        <taxon>Lachnospirales</taxon>
        <taxon>Lachnospiraceae</taxon>
        <taxon>Blautia</taxon>
    </lineage>
</organism>
<name>A0ABX2HAB4_9FIRM</name>
<comment type="caution">
    <text evidence="2">The sequence shown here is derived from an EMBL/GenBank/DDBJ whole genome shotgun (WGS) entry which is preliminary data.</text>
</comment>